<gene>
    <name evidence="3" type="ORF">JOC31_000257</name>
</gene>
<dbReference type="SUPFAM" id="SSF54197">
    <property type="entry name" value="HIT-like"/>
    <property type="match status" value="1"/>
</dbReference>
<sequence length="125" mass="14715">MSCIFCDLSHEDNLYESDYFYAIWDIDPIQEGHLLLISKAHRMAFQELSIEERYDLLCCQEKLLDHLEKEPLKGVTMAINNGNLMDEGTHFHQHFIPRYEGDGFWEAISLEKRAFDQSLFKKGIK</sequence>
<dbReference type="PANTHER" id="PTHR46648:SF1">
    <property type="entry name" value="ADENOSINE 5'-MONOPHOSPHORAMIDASE HNT1"/>
    <property type="match status" value="1"/>
</dbReference>
<dbReference type="InterPro" id="IPR011146">
    <property type="entry name" value="HIT-like"/>
</dbReference>
<feature type="short sequence motif" description="Histidine triad motif" evidence="1">
    <location>
        <begin position="90"/>
        <end position="94"/>
    </location>
</feature>
<dbReference type="Pfam" id="PF01230">
    <property type="entry name" value="HIT"/>
    <property type="match status" value="1"/>
</dbReference>
<evidence type="ECO:0000313" key="4">
    <source>
        <dbReference type="Proteomes" id="UP000809081"/>
    </source>
</evidence>
<dbReference type="RefSeq" id="WP_205016417.1">
    <property type="nucleotide sequence ID" value="NZ_JAFBEI010000004.1"/>
</dbReference>
<accession>A0ABS2PJ54</accession>
<evidence type="ECO:0000313" key="3">
    <source>
        <dbReference type="EMBL" id="MBM7635465.1"/>
    </source>
</evidence>
<organism evidence="3 4">
    <name type="scientific">Streptococcus saliviloxodontae</name>
    <dbReference type="NCBI Taxonomy" id="1349416"/>
    <lineage>
        <taxon>Bacteria</taxon>
        <taxon>Bacillati</taxon>
        <taxon>Bacillota</taxon>
        <taxon>Bacilli</taxon>
        <taxon>Lactobacillales</taxon>
        <taxon>Streptococcaceae</taxon>
        <taxon>Streptococcus</taxon>
    </lineage>
</organism>
<dbReference type="InterPro" id="IPR036265">
    <property type="entry name" value="HIT-like_sf"/>
</dbReference>
<dbReference type="Proteomes" id="UP000809081">
    <property type="component" value="Unassembled WGS sequence"/>
</dbReference>
<reference evidence="3 4" key="1">
    <citation type="submission" date="2021-01" db="EMBL/GenBank/DDBJ databases">
        <title>Genomic Encyclopedia of Type Strains, Phase IV (KMG-IV): sequencing the most valuable type-strain genomes for metagenomic binning, comparative biology and taxonomic classification.</title>
        <authorList>
            <person name="Goeker M."/>
        </authorList>
    </citation>
    <scope>NUCLEOTIDE SEQUENCE [LARGE SCALE GENOMIC DNA]</scope>
    <source>
        <strain evidence="3 4">DSM 27513</strain>
    </source>
</reference>
<evidence type="ECO:0000259" key="2">
    <source>
        <dbReference type="PROSITE" id="PS51084"/>
    </source>
</evidence>
<dbReference type="Gene3D" id="3.30.428.10">
    <property type="entry name" value="HIT-like"/>
    <property type="match status" value="1"/>
</dbReference>
<dbReference type="PROSITE" id="PS51084">
    <property type="entry name" value="HIT_2"/>
    <property type="match status" value="1"/>
</dbReference>
<feature type="domain" description="HIT" evidence="2">
    <location>
        <begin position="1"/>
        <end position="105"/>
    </location>
</feature>
<dbReference type="PANTHER" id="PTHR46648">
    <property type="entry name" value="HIT FAMILY PROTEIN 1"/>
    <property type="match status" value="1"/>
</dbReference>
<keyword evidence="4" id="KW-1185">Reference proteome</keyword>
<dbReference type="InterPro" id="IPR001310">
    <property type="entry name" value="Histidine_triad_HIT"/>
</dbReference>
<dbReference type="EMBL" id="JAFBEI010000004">
    <property type="protein sequence ID" value="MBM7635465.1"/>
    <property type="molecule type" value="Genomic_DNA"/>
</dbReference>
<protein>
    <submittedName>
        <fullName evidence="3">Histidine triad (HIT) family protein</fullName>
    </submittedName>
</protein>
<name>A0ABS2PJ54_9STRE</name>
<comment type="caution">
    <text evidence="3">The sequence shown here is derived from an EMBL/GenBank/DDBJ whole genome shotgun (WGS) entry which is preliminary data.</text>
</comment>
<proteinExistence type="predicted"/>
<evidence type="ECO:0000256" key="1">
    <source>
        <dbReference type="PROSITE-ProRule" id="PRU00464"/>
    </source>
</evidence>